<evidence type="ECO:0000256" key="1">
    <source>
        <dbReference type="SAM" id="Phobius"/>
    </source>
</evidence>
<dbReference type="eggNOG" id="ENOG502SPCU">
    <property type="taxonomic scope" value="Eukaryota"/>
</dbReference>
<evidence type="ECO:0000313" key="3">
    <source>
        <dbReference type="Proteomes" id="UP000008782"/>
    </source>
</evidence>
<feature type="transmembrane region" description="Helical" evidence="1">
    <location>
        <begin position="428"/>
        <end position="449"/>
    </location>
</feature>
<keyword evidence="1" id="KW-0472">Membrane</keyword>
<accession>E3QHJ2</accession>
<dbReference type="AlphaFoldDB" id="E3QHJ2"/>
<keyword evidence="3" id="KW-1185">Reference proteome</keyword>
<dbReference type="VEuPathDB" id="FungiDB:GLRG_05307"/>
<dbReference type="GeneID" id="24410672"/>
<dbReference type="HOGENOM" id="CLU_031640_1_0_1"/>
<organism evidence="3">
    <name type="scientific">Colletotrichum graminicola (strain M1.001 / M2 / FGSC 10212)</name>
    <name type="common">Maize anthracnose fungus</name>
    <name type="synonym">Glomerella graminicola</name>
    <dbReference type="NCBI Taxonomy" id="645133"/>
    <lineage>
        <taxon>Eukaryota</taxon>
        <taxon>Fungi</taxon>
        <taxon>Dikarya</taxon>
        <taxon>Ascomycota</taxon>
        <taxon>Pezizomycotina</taxon>
        <taxon>Sordariomycetes</taxon>
        <taxon>Hypocreomycetidae</taxon>
        <taxon>Glomerellales</taxon>
        <taxon>Glomerellaceae</taxon>
        <taxon>Colletotrichum</taxon>
        <taxon>Colletotrichum graminicola species complex</taxon>
    </lineage>
</organism>
<keyword evidence="1" id="KW-0812">Transmembrane</keyword>
<keyword evidence="1" id="KW-1133">Transmembrane helix</keyword>
<gene>
    <name evidence="2" type="ORF">GLRG_05307</name>
</gene>
<dbReference type="EMBL" id="GG697348">
    <property type="protein sequence ID" value="EFQ30163.1"/>
    <property type="molecule type" value="Genomic_DNA"/>
</dbReference>
<reference evidence="3" key="1">
    <citation type="journal article" date="2012" name="Nat. Genet.">
        <title>Lifestyle transitions in plant pathogenic Colletotrichum fungi deciphered by genome and transcriptome analyses.</title>
        <authorList>
            <person name="O'Connell R.J."/>
            <person name="Thon M.R."/>
            <person name="Hacquard S."/>
            <person name="Amyotte S.G."/>
            <person name="Kleemann J."/>
            <person name="Torres M.F."/>
            <person name="Damm U."/>
            <person name="Buiate E.A."/>
            <person name="Epstein L."/>
            <person name="Alkan N."/>
            <person name="Altmueller J."/>
            <person name="Alvarado-Balderrama L."/>
            <person name="Bauser C.A."/>
            <person name="Becker C."/>
            <person name="Birren B.W."/>
            <person name="Chen Z."/>
            <person name="Choi J."/>
            <person name="Crouch J.A."/>
            <person name="Duvick J.P."/>
            <person name="Farman M.A."/>
            <person name="Gan P."/>
            <person name="Heiman D."/>
            <person name="Henrissat B."/>
            <person name="Howard R.J."/>
            <person name="Kabbage M."/>
            <person name="Koch C."/>
            <person name="Kracher B."/>
            <person name="Kubo Y."/>
            <person name="Law A.D."/>
            <person name="Lebrun M.-H."/>
            <person name="Lee Y.-H."/>
            <person name="Miyara I."/>
            <person name="Moore N."/>
            <person name="Neumann U."/>
            <person name="Nordstroem K."/>
            <person name="Panaccione D.G."/>
            <person name="Panstruga R."/>
            <person name="Place M."/>
            <person name="Proctor R.H."/>
            <person name="Prusky D."/>
            <person name="Rech G."/>
            <person name="Reinhardt R."/>
            <person name="Rollins J.A."/>
            <person name="Rounsley S."/>
            <person name="Schardl C.L."/>
            <person name="Schwartz D.C."/>
            <person name="Shenoy N."/>
            <person name="Shirasu K."/>
            <person name="Sikhakolli U.R."/>
            <person name="Stueber K."/>
            <person name="Sukno S.A."/>
            <person name="Sweigard J.A."/>
            <person name="Takano Y."/>
            <person name="Takahara H."/>
            <person name="Trail F."/>
            <person name="van der Does H.C."/>
            <person name="Voll L.M."/>
            <person name="Will I."/>
            <person name="Young S."/>
            <person name="Zeng Q."/>
            <person name="Zhang J."/>
            <person name="Zhou S."/>
            <person name="Dickman M.B."/>
            <person name="Schulze-Lefert P."/>
            <person name="Ver Loren van Themaat E."/>
            <person name="Ma L.-J."/>
            <person name="Vaillancourt L.J."/>
        </authorList>
    </citation>
    <scope>NUCLEOTIDE SEQUENCE [LARGE SCALE GENOMIC DNA]</scope>
    <source>
        <strain evidence="3">M1.001 / M2 / FGSC 10212</strain>
    </source>
</reference>
<name>E3QHJ2_COLGM</name>
<dbReference type="OrthoDB" id="1046782at2759"/>
<dbReference type="STRING" id="645133.E3QHJ2"/>
<dbReference type="RefSeq" id="XP_008094183.1">
    <property type="nucleotide sequence ID" value="XM_008095992.1"/>
</dbReference>
<dbReference type="Proteomes" id="UP000008782">
    <property type="component" value="Unassembled WGS sequence"/>
</dbReference>
<proteinExistence type="predicted"/>
<evidence type="ECO:0000313" key="2">
    <source>
        <dbReference type="EMBL" id="EFQ30163.1"/>
    </source>
</evidence>
<sequence length="469" mass="53009">MFNAERQRLLDSCRWSPGEGQLGYFEVWADDCAAGSVADSFRTGFLDDDEVEQWLHQQRRFSRRAMFGEAESTMRIRLLMCERVGWLPLGFAMSRSSFLAMQTAFRLSTEMLPALDANNGEKYSNLRFGAHNKNRPEFIALTAKLPQMSQLGNLGLAMSHHLETDTTVAFLHGWNMFCDRDYVTKEPIIPHAKSLHETMQSATTTLWAHPLFLPIVLMREHLSRAETFKRQLGANMTDIEKVLGVTNAARLMRSGVDAFAKRMVQDEEKRLQITARLLTTAKNVVNILGVLEWDLQYAKFLGRVSGELGAIHGQMSPAADAELRSIVDYLRCEALSLVSFVGAMKSKLDLQLTVLYNYIAQAENNLDRRNAANAGLDSTAMKTLAVVTMVFLPPPPGPQTIFSMSMFGWQGASSTAGDTKRTVVPELWIYWAVSIPLTLVIVIGWRVWWHFQKSYYENKYSSVKTERNV</sequence>
<protein>
    <submittedName>
        <fullName evidence="2">Uncharacterized protein</fullName>
    </submittedName>
</protein>